<dbReference type="AlphaFoldDB" id="A0AAW2YVL2"/>
<feature type="transmembrane region" description="Helical" evidence="1">
    <location>
        <begin position="136"/>
        <end position="154"/>
    </location>
</feature>
<sequence length="293" mass="33599">MTEEPKVGTYDRVARPYVLGVASLLLMITTAVHVYYEHNKESFFDMCVVARFDEQKKPVREIAAANTFVFKTSVTVVGVMMLLLVVGNSNRRISRLFQTLFTCGWYYCTWNVVAFLKLFLNDATCNRHANSVSGHFNMYIFALLSLSCLNSRLMTRDTKWTYGFKILFNVLYVAFAVTSGFTLYETVFLGYHSVRQSLYGITIGALSHVVCTELLRFLTFTFDRRSNFLPYLHLVGIIVSYFFSSALLVVIYAYLHQHEFSLFKLIPSALFTILTSLCGYYLNTATEKNNKHP</sequence>
<evidence type="ECO:0008006" key="4">
    <source>
        <dbReference type="Google" id="ProtNLM"/>
    </source>
</evidence>
<organism evidence="2 3">
    <name type="scientific">Acrasis kona</name>
    <dbReference type="NCBI Taxonomy" id="1008807"/>
    <lineage>
        <taxon>Eukaryota</taxon>
        <taxon>Discoba</taxon>
        <taxon>Heterolobosea</taxon>
        <taxon>Tetramitia</taxon>
        <taxon>Eutetramitia</taxon>
        <taxon>Acrasidae</taxon>
        <taxon>Acrasis</taxon>
    </lineage>
</organism>
<accession>A0AAW2YVL2</accession>
<evidence type="ECO:0000313" key="3">
    <source>
        <dbReference type="Proteomes" id="UP001431209"/>
    </source>
</evidence>
<keyword evidence="1" id="KW-0472">Membrane</keyword>
<keyword evidence="3" id="KW-1185">Reference proteome</keyword>
<protein>
    <recommendedName>
        <fullName evidence="4">Transmembrane protein</fullName>
    </recommendedName>
</protein>
<proteinExistence type="predicted"/>
<feature type="transmembrane region" description="Helical" evidence="1">
    <location>
        <begin position="96"/>
        <end position="116"/>
    </location>
</feature>
<feature type="transmembrane region" description="Helical" evidence="1">
    <location>
        <begin position="231"/>
        <end position="255"/>
    </location>
</feature>
<gene>
    <name evidence="2" type="ORF">AKO1_007062</name>
</gene>
<name>A0AAW2YVL2_9EUKA</name>
<dbReference type="Proteomes" id="UP001431209">
    <property type="component" value="Unassembled WGS sequence"/>
</dbReference>
<feature type="transmembrane region" description="Helical" evidence="1">
    <location>
        <begin position="196"/>
        <end position="219"/>
    </location>
</feature>
<feature type="transmembrane region" description="Helical" evidence="1">
    <location>
        <begin position="16"/>
        <end position="36"/>
    </location>
</feature>
<keyword evidence="1" id="KW-1133">Transmembrane helix</keyword>
<feature type="transmembrane region" description="Helical" evidence="1">
    <location>
        <begin position="62"/>
        <end position="84"/>
    </location>
</feature>
<evidence type="ECO:0000256" key="1">
    <source>
        <dbReference type="SAM" id="Phobius"/>
    </source>
</evidence>
<evidence type="ECO:0000313" key="2">
    <source>
        <dbReference type="EMBL" id="KAL0480292.1"/>
    </source>
</evidence>
<dbReference type="EMBL" id="JAOPGA020000651">
    <property type="protein sequence ID" value="KAL0480292.1"/>
    <property type="molecule type" value="Genomic_DNA"/>
</dbReference>
<reference evidence="2 3" key="1">
    <citation type="submission" date="2024-03" db="EMBL/GenBank/DDBJ databases">
        <title>The Acrasis kona genome and developmental transcriptomes reveal deep origins of eukaryotic multicellular pathways.</title>
        <authorList>
            <person name="Sheikh S."/>
            <person name="Fu C.-J."/>
            <person name="Brown M.W."/>
            <person name="Baldauf S.L."/>
        </authorList>
    </citation>
    <scope>NUCLEOTIDE SEQUENCE [LARGE SCALE GENOMIC DNA]</scope>
    <source>
        <strain evidence="2 3">ATCC MYA-3509</strain>
    </source>
</reference>
<comment type="caution">
    <text evidence="2">The sequence shown here is derived from an EMBL/GenBank/DDBJ whole genome shotgun (WGS) entry which is preliminary data.</text>
</comment>
<keyword evidence="1" id="KW-0812">Transmembrane</keyword>
<feature type="transmembrane region" description="Helical" evidence="1">
    <location>
        <begin position="166"/>
        <end position="184"/>
    </location>
</feature>
<feature type="transmembrane region" description="Helical" evidence="1">
    <location>
        <begin position="261"/>
        <end position="282"/>
    </location>
</feature>